<sequence length="440" mass="46468">MKQALFLASGFAWLNLASAACCRSNKCLKGRIASTIVLNPHGIDDCASVLVETVSAPAHIVTETVTVSSTQYATVLGTEIVTEIESTTAATETVFFTESSSVTVGTETVIQLTTETTIAGTDTVFQTITVPAPTEKKRDIDTLTFVEPTSSASVRPAPVQSSPALPEYALDCPSFDKYKSACKCVGAEIVTVTVPVPVSTVTVEETTTVFASVAATVTTTETELVSVTATASATATVLVDGVETVTATQTDVVSLTATVTAIETATLAPEPVQPVCRINTGAFRAMTTFINTDLYMYANMLNALTGGLIWRIGNTSPSQSVQSRYNFALDSEGSLYLHDNIAPYTYTYYVYISTANSGSNWPQIATKQAVESQIAQGGQISKIKGCVNPVTGELTLQDSIGRKNILYCGAQLWLSAGLGEDINRGGCVQQFPKVVAPYGQ</sequence>
<dbReference type="PROSITE" id="PS51257">
    <property type="entry name" value="PROKAR_LIPOPROTEIN"/>
    <property type="match status" value="1"/>
</dbReference>
<evidence type="ECO:0000313" key="3">
    <source>
        <dbReference type="Proteomes" id="UP001451303"/>
    </source>
</evidence>
<keyword evidence="1" id="KW-0732">Signal</keyword>
<protein>
    <submittedName>
        <fullName evidence="2">Uncharacterized protein</fullName>
    </submittedName>
</protein>
<dbReference type="EMBL" id="JAVLET010000013">
    <property type="protein sequence ID" value="KAL0466393.1"/>
    <property type="molecule type" value="Genomic_DNA"/>
</dbReference>
<dbReference type="Proteomes" id="UP001451303">
    <property type="component" value="Unassembled WGS sequence"/>
</dbReference>
<evidence type="ECO:0000256" key="1">
    <source>
        <dbReference type="SAM" id="SignalP"/>
    </source>
</evidence>
<organism evidence="2 3">
    <name type="scientific">Neurospora intermedia</name>
    <dbReference type="NCBI Taxonomy" id="5142"/>
    <lineage>
        <taxon>Eukaryota</taxon>
        <taxon>Fungi</taxon>
        <taxon>Dikarya</taxon>
        <taxon>Ascomycota</taxon>
        <taxon>Pezizomycotina</taxon>
        <taxon>Sordariomycetes</taxon>
        <taxon>Sordariomycetidae</taxon>
        <taxon>Sordariales</taxon>
        <taxon>Sordariaceae</taxon>
        <taxon>Neurospora</taxon>
    </lineage>
</organism>
<evidence type="ECO:0000313" key="2">
    <source>
        <dbReference type="EMBL" id="KAL0466393.1"/>
    </source>
</evidence>
<gene>
    <name evidence="2" type="ORF">QR685DRAFT_609364</name>
</gene>
<accession>A0ABR3D279</accession>
<reference evidence="2 3" key="1">
    <citation type="submission" date="2023-09" db="EMBL/GenBank/DDBJ databases">
        <title>Multi-omics analysis of a traditional fermented food reveals byproduct-associated fungal strains for waste-to-food upcycling.</title>
        <authorList>
            <consortium name="Lawrence Berkeley National Laboratory"/>
            <person name="Rekdal V.M."/>
            <person name="Villalobos-Escobedo J.M."/>
            <person name="Rodriguez-Valeron N."/>
            <person name="Garcia M.O."/>
            <person name="Vasquez D.P."/>
            <person name="Damayanti I."/>
            <person name="Sorensen P.M."/>
            <person name="Baidoo E.E."/>
            <person name="De Carvalho A.C."/>
            <person name="Riley R."/>
            <person name="Lipzen A."/>
            <person name="He G."/>
            <person name="Yan M."/>
            <person name="Haridas S."/>
            <person name="Daum C."/>
            <person name="Yoshinaga Y."/>
            <person name="Ng V."/>
            <person name="Grigoriev I.V."/>
            <person name="Munk R."/>
            <person name="Nuraida L."/>
            <person name="Wijaya C.H."/>
            <person name="Morales P.-C."/>
            <person name="Keasling J.D."/>
        </authorList>
    </citation>
    <scope>NUCLEOTIDE SEQUENCE [LARGE SCALE GENOMIC DNA]</scope>
    <source>
        <strain evidence="2 3">FGSC 2613</strain>
    </source>
</reference>
<proteinExistence type="predicted"/>
<name>A0ABR3D279_NEUIN</name>
<keyword evidence="3" id="KW-1185">Reference proteome</keyword>
<feature type="signal peptide" evidence="1">
    <location>
        <begin position="1"/>
        <end position="19"/>
    </location>
</feature>
<feature type="chain" id="PRO_5045083849" evidence="1">
    <location>
        <begin position="20"/>
        <end position="440"/>
    </location>
</feature>
<comment type="caution">
    <text evidence="2">The sequence shown here is derived from an EMBL/GenBank/DDBJ whole genome shotgun (WGS) entry which is preliminary data.</text>
</comment>